<dbReference type="InterPro" id="IPR000914">
    <property type="entry name" value="SBP_5_dom"/>
</dbReference>
<dbReference type="AlphaFoldDB" id="A0A1G6PQG8"/>
<dbReference type="GO" id="GO:1904680">
    <property type="term" value="F:peptide transmembrane transporter activity"/>
    <property type="evidence" value="ECO:0007669"/>
    <property type="project" value="TreeGrafter"/>
</dbReference>
<dbReference type="Pfam" id="PF00496">
    <property type="entry name" value="SBP_bac_5"/>
    <property type="match status" value="1"/>
</dbReference>
<sequence length="525" mass="58388">MFRRTVLGAAAAAPLARFAIAQPASSRVLRFIPQSDIGTLDPITTTAYVSRNHGFLVWDTLYGLDAELKPQPQMVEGHRVEDDGKRWTLTLRPGLKFHDGEPVRAQDCVASIKRWQRRDPLGQELAARTDDLLATDDRTIVFRLKKPFALLPDALGKIGSPVPFMMPERLANTDPFRAITEFVGSGPFRFKADERVQGSRFVYERFDGYVPREGTPAWTSGPKRAFVDRVEWRVTPDSATAAAALQSGEVDWWENPPNDLVPPLRRNRDIVVDLPDPTGQMGFGRFNHLHPPFNNPKLRKALLGAINQADFMTAAFGSERGAWRDKVGFFPDGTPFASDAGLLALTSPRDLAKVKREVAESGYKGEPVVLLGATDFPIINALCLVGADLFKQVGLNVDFVASDWGTVVQRRNNREPPDKGGWSIFFTYWAGFDTLSPGVNQTIRGNGTNGWFGWAASERLEAKRAEWFDAPNLAAQQKAAREQQEIAFEEVPTLPLGQAYTTTAYRRNLVDVPKGPPLFWNARKV</sequence>
<evidence type="ECO:0000313" key="6">
    <source>
        <dbReference type="EMBL" id="SDC81617.1"/>
    </source>
</evidence>
<dbReference type="SUPFAM" id="SSF53850">
    <property type="entry name" value="Periplasmic binding protein-like II"/>
    <property type="match status" value="1"/>
</dbReference>
<feature type="signal peptide" evidence="4">
    <location>
        <begin position="1"/>
        <end position="21"/>
    </location>
</feature>
<dbReference type="GO" id="GO:0043190">
    <property type="term" value="C:ATP-binding cassette (ABC) transporter complex"/>
    <property type="evidence" value="ECO:0007669"/>
    <property type="project" value="InterPro"/>
</dbReference>
<dbReference type="PANTHER" id="PTHR30290">
    <property type="entry name" value="PERIPLASMIC BINDING COMPONENT OF ABC TRANSPORTER"/>
    <property type="match status" value="1"/>
</dbReference>
<proteinExistence type="inferred from homology"/>
<keyword evidence="7" id="KW-1185">Reference proteome</keyword>
<comment type="subcellular location">
    <subcellularLocation>
        <location evidence="1">Periplasm</location>
    </subcellularLocation>
</comment>
<dbReference type="Gene3D" id="3.40.190.10">
    <property type="entry name" value="Periplasmic binding protein-like II"/>
    <property type="match status" value="1"/>
</dbReference>
<dbReference type="Gene3D" id="3.10.105.10">
    <property type="entry name" value="Dipeptide-binding Protein, Domain 3"/>
    <property type="match status" value="1"/>
</dbReference>
<dbReference type="EMBL" id="FMZX01000002">
    <property type="protein sequence ID" value="SDC81617.1"/>
    <property type="molecule type" value="Genomic_DNA"/>
</dbReference>
<gene>
    <name evidence="6" type="ORF">SAMN04487779_1002456</name>
</gene>
<dbReference type="CDD" id="cd08502">
    <property type="entry name" value="PBP2_NikA_DppA_OppA_like_16"/>
    <property type="match status" value="1"/>
</dbReference>
<dbReference type="PANTHER" id="PTHR30290:SF38">
    <property type="entry name" value="D,D-DIPEPTIDE-BINDING PERIPLASMIC PROTEIN DDPA-RELATED"/>
    <property type="match status" value="1"/>
</dbReference>
<evidence type="ECO:0000256" key="4">
    <source>
        <dbReference type="SAM" id="SignalP"/>
    </source>
</evidence>
<evidence type="ECO:0000313" key="7">
    <source>
        <dbReference type="Proteomes" id="UP000198925"/>
    </source>
</evidence>
<keyword evidence="3 4" id="KW-0732">Signal</keyword>
<accession>A0A1G6PQG8</accession>
<dbReference type="RefSeq" id="WP_090662308.1">
    <property type="nucleotide sequence ID" value="NZ_FMZX01000002.1"/>
</dbReference>
<evidence type="ECO:0000256" key="2">
    <source>
        <dbReference type="ARBA" id="ARBA00005695"/>
    </source>
</evidence>
<dbReference type="GO" id="GO:0015833">
    <property type="term" value="P:peptide transport"/>
    <property type="evidence" value="ECO:0007669"/>
    <property type="project" value="TreeGrafter"/>
</dbReference>
<dbReference type="STRING" id="938405.SAMN02927895_02183"/>
<dbReference type="InterPro" id="IPR039424">
    <property type="entry name" value="SBP_5"/>
</dbReference>
<feature type="chain" id="PRO_5011449154" evidence="4">
    <location>
        <begin position="22"/>
        <end position="525"/>
    </location>
</feature>
<name>A0A1G6PQG8_9PROT</name>
<organism evidence="6 7">
    <name type="scientific">Belnapia rosea</name>
    <dbReference type="NCBI Taxonomy" id="938405"/>
    <lineage>
        <taxon>Bacteria</taxon>
        <taxon>Pseudomonadati</taxon>
        <taxon>Pseudomonadota</taxon>
        <taxon>Alphaproteobacteria</taxon>
        <taxon>Acetobacterales</taxon>
        <taxon>Roseomonadaceae</taxon>
        <taxon>Belnapia</taxon>
    </lineage>
</organism>
<protein>
    <submittedName>
        <fullName evidence="6">Peptide/nickel transport system substrate-binding protein</fullName>
    </submittedName>
</protein>
<dbReference type="Proteomes" id="UP000198925">
    <property type="component" value="Unassembled WGS sequence"/>
</dbReference>
<evidence type="ECO:0000256" key="3">
    <source>
        <dbReference type="ARBA" id="ARBA00022729"/>
    </source>
</evidence>
<evidence type="ECO:0000256" key="1">
    <source>
        <dbReference type="ARBA" id="ARBA00004418"/>
    </source>
</evidence>
<dbReference type="InterPro" id="IPR030678">
    <property type="entry name" value="Peptide/Ni-bd"/>
</dbReference>
<reference evidence="6 7" key="1">
    <citation type="submission" date="2016-10" db="EMBL/GenBank/DDBJ databases">
        <authorList>
            <person name="de Groot N.N."/>
        </authorList>
    </citation>
    <scope>NUCLEOTIDE SEQUENCE [LARGE SCALE GENOMIC DNA]</scope>
    <source>
        <strain evidence="6 7">CPCC 100156</strain>
    </source>
</reference>
<evidence type="ECO:0000259" key="5">
    <source>
        <dbReference type="Pfam" id="PF00496"/>
    </source>
</evidence>
<comment type="similarity">
    <text evidence="2">Belongs to the bacterial solute-binding protein 5 family.</text>
</comment>
<feature type="domain" description="Solute-binding protein family 5" evidence="5">
    <location>
        <begin position="69"/>
        <end position="447"/>
    </location>
</feature>
<dbReference type="PIRSF" id="PIRSF002741">
    <property type="entry name" value="MppA"/>
    <property type="match status" value="1"/>
</dbReference>
<dbReference type="GO" id="GO:0030288">
    <property type="term" value="C:outer membrane-bounded periplasmic space"/>
    <property type="evidence" value="ECO:0007669"/>
    <property type="project" value="UniProtKB-ARBA"/>
</dbReference>